<gene>
    <name evidence="4" type="ORF">OFLC_LOCUS6192</name>
</gene>
<feature type="region of interest" description="Disordered" evidence="3">
    <location>
        <begin position="1"/>
        <end position="150"/>
    </location>
</feature>
<evidence type="ECO:0000313" key="5">
    <source>
        <dbReference type="Proteomes" id="UP000267606"/>
    </source>
</evidence>
<feature type="compositionally biased region" description="Polar residues" evidence="3">
    <location>
        <begin position="89"/>
        <end position="98"/>
    </location>
</feature>
<reference evidence="6" key="1">
    <citation type="submission" date="2016-06" db="UniProtKB">
        <authorList>
            <consortium name="WormBaseParasite"/>
        </authorList>
    </citation>
    <scope>IDENTIFICATION</scope>
</reference>
<proteinExistence type="predicted"/>
<evidence type="ECO:0000256" key="1">
    <source>
        <dbReference type="ARBA" id="ARBA00022737"/>
    </source>
</evidence>
<dbReference type="PANTHER" id="PTHR24179:SF29">
    <property type="entry name" value="LD46604P"/>
    <property type="match status" value="1"/>
</dbReference>
<dbReference type="AlphaFoldDB" id="A0A183HFD0"/>
<keyword evidence="1" id="KW-0677">Repeat</keyword>
<feature type="compositionally biased region" description="Basic residues" evidence="3">
    <location>
        <begin position="100"/>
        <end position="111"/>
    </location>
</feature>
<reference evidence="4 5" key="2">
    <citation type="submission" date="2018-11" db="EMBL/GenBank/DDBJ databases">
        <authorList>
            <consortium name="Pathogen Informatics"/>
        </authorList>
    </citation>
    <scope>NUCLEOTIDE SEQUENCE [LARGE SCALE GENOMIC DNA]</scope>
</reference>
<dbReference type="GO" id="GO:0004857">
    <property type="term" value="F:enzyme inhibitor activity"/>
    <property type="evidence" value="ECO:0007669"/>
    <property type="project" value="TreeGrafter"/>
</dbReference>
<dbReference type="CDD" id="cd21930">
    <property type="entry name" value="IPD_PPP1R12"/>
    <property type="match status" value="1"/>
</dbReference>
<evidence type="ECO:0000313" key="6">
    <source>
        <dbReference type="WBParaSite" id="OFLC_0000619101-mRNA-1"/>
    </source>
</evidence>
<feature type="compositionally biased region" description="Basic and acidic residues" evidence="3">
    <location>
        <begin position="71"/>
        <end position="88"/>
    </location>
</feature>
<dbReference type="GO" id="GO:0019208">
    <property type="term" value="F:phosphatase regulator activity"/>
    <property type="evidence" value="ECO:0007669"/>
    <property type="project" value="TreeGrafter"/>
</dbReference>
<evidence type="ECO:0000313" key="4">
    <source>
        <dbReference type="EMBL" id="VDO45731.1"/>
    </source>
</evidence>
<protein>
    <submittedName>
        <fullName evidence="6">PRKG1_interact domain-containing protein</fullName>
    </submittedName>
</protein>
<dbReference type="Proteomes" id="UP000267606">
    <property type="component" value="Unassembled WGS sequence"/>
</dbReference>
<evidence type="ECO:0000256" key="2">
    <source>
        <dbReference type="SAM" id="Coils"/>
    </source>
</evidence>
<feature type="coiled-coil region" evidence="2">
    <location>
        <begin position="214"/>
        <end position="241"/>
    </location>
</feature>
<dbReference type="STRING" id="387005.A0A183HFD0"/>
<evidence type="ECO:0000256" key="3">
    <source>
        <dbReference type="SAM" id="MobiDB-lite"/>
    </source>
</evidence>
<keyword evidence="5" id="KW-1185">Reference proteome</keyword>
<dbReference type="PANTHER" id="PTHR24179">
    <property type="entry name" value="PROTEIN PHOSPHATASE 1 REGULATORY SUBUNIT 12"/>
    <property type="match status" value="1"/>
</dbReference>
<feature type="compositionally biased region" description="Polar residues" evidence="3">
    <location>
        <begin position="141"/>
        <end position="150"/>
    </location>
</feature>
<feature type="compositionally biased region" description="Polar residues" evidence="3">
    <location>
        <begin position="27"/>
        <end position="42"/>
    </location>
</feature>
<dbReference type="InterPro" id="IPR051226">
    <property type="entry name" value="PP1_Regulatory_Subunit"/>
</dbReference>
<dbReference type="WBParaSite" id="OFLC_0000619101-mRNA-1">
    <property type="protein sequence ID" value="OFLC_0000619101-mRNA-1"/>
    <property type="gene ID" value="OFLC_0000619101"/>
</dbReference>
<dbReference type="GO" id="GO:0005737">
    <property type="term" value="C:cytoplasm"/>
    <property type="evidence" value="ECO:0007669"/>
    <property type="project" value="TreeGrafter"/>
</dbReference>
<sequence length="241" mass="27315">MEPNMPNESEAERRSRAKRQRDSRRSTQGVTREQLRVATTLTVRRDDREKERENEIQRNGKSSSSSLESTSLHEIEKKVGEERKDLDTKTYSPSQSLSAVRRRSQAPRTTRRVTGPVRIDDLQSEETSDDSLQKSGGDLSSIGTIIRSSPNDLSNPVTATTSYNFRDNALTTVAYNQAALTNKIRTAQTNSIHIGGSTASFQMLNSRANCQESAVDYKTLYEKEKQETERLRRRIEELSLE</sequence>
<name>A0A183HFD0_9BILA</name>
<organism evidence="6">
    <name type="scientific">Onchocerca flexuosa</name>
    <dbReference type="NCBI Taxonomy" id="387005"/>
    <lineage>
        <taxon>Eukaryota</taxon>
        <taxon>Metazoa</taxon>
        <taxon>Ecdysozoa</taxon>
        <taxon>Nematoda</taxon>
        <taxon>Chromadorea</taxon>
        <taxon>Rhabditida</taxon>
        <taxon>Spirurina</taxon>
        <taxon>Spiruromorpha</taxon>
        <taxon>Filarioidea</taxon>
        <taxon>Onchocercidae</taxon>
        <taxon>Onchocerca</taxon>
    </lineage>
</organism>
<dbReference type="Gene3D" id="6.10.140.390">
    <property type="match status" value="1"/>
</dbReference>
<feature type="compositionally biased region" description="Basic and acidic residues" evidence="3">
    <location>
        <begin position="43"/>
        <end position="58"/>
    </location>
</feature>
<accession>A0A183HFD0</accession>
<keyword evidence="2" id="KW-0175">Coiled coil</keyword>
<dbReference type="EMBL" id="UZAJ01005752">
    <property type="protein sequence ID" value="VDO45731.1"/>
    <property type="molecule type" value="Genomic_DNA"/>
</dbReference>